<evidence type="ECO:0000256" key="1">
    <source>
        <dbReference type="ARBA" id="ARBA00008791"/>
    </source>
</evidence>
<dbReference type="Pfam" id="PF00582">
    <property type="entry name" value="Usp"/>
    <property type="match status" value="1"/>
</dbReference>
<dbReference type="RefSeq" id="WP_379977330.1">
    <property type="nucleotide sequence ID" value="NZ_JBHSFV010000002.1"/>
</dbReference>
<dbReference type="SUPFAM" id="SSF52402">
    <property type="entry name" value="Adenine nucleotide alpha hydrolases-like"/>
    <property type="match status" value="2"/>
</dbReference>
<evidence type="ECO:0000259" key="2">
    <source>
        <dbReference type="Pfam" id="PF00582"/>
    </source>
</evidence>
<keyword evidence="4" id="KW-1185">Reference proteome</keyword>
<reference evidence="4" key="1">
    <citation type="journal article" date="2019" name="Int. J. Syst. Evol. Microbiol.">
        <title>The Global Catalogue of Microorganisms (GCM) 10K type strain sequencing project: providing services to taxonomists for standard genome sequencing and annotation.</title>
        <authorList>
            <consortium name="The Broad Institute Genomics Platform"/>
            <consortium name="The Broad Institute Genome Sequencing Center for Infectious Disease"/>
            <person name="Wu L."/>
            <person name="Ma J."/>
        </authorList>
    </citation>
    <scope>NUCLEOTIDE SEQUENCE [LARGE SCALE GENOMIC DNA]</scope>
    <source>
        <strain evidence="4">YJ-61-S</strain>
    </source>
</reference>
<dbReference type="PANTHER" id="PTHR46268:SF6">
    <property type="entry name" value="UNIVERSAL STRESS PROTEIN UP12"/>
    <property type="match status" value="1"/>
</dbReference>
<comment type="caution">
    <text evidence="3">The sequence shown here is derived from an EMBL/GenBank/DDBJ whole genome shotgun (WGS) entry which is preliminary data.</text>
</comment>
<proteinExistence type="inferred from homology"/>
<comment type="similarity">
    <text evidence="1">Belongs to the universal stress protein A family.</text>
</comment>
<name>A0ABV9HSH5_9FLAO</name>
<sequence>MKTKILLPTDFSKNAWNAISYATDLFQDKECEFYILNVYTVRGYALENMMVPEPGELEYEREKKKSGEGLEKVLDMLSFRDRNEKHSFYTISQFNSLLAGLKDIVEKKDIDMVIMGTKGSTNAGGVVFGSNAITIMENLRNCPVIAVPEEARFAILKEIVFPTSFKTHFKRRELQYLTDIAKLTKASICIVHVATDDTLSDIQENNKKLLEECFEEVNYTFHTLHGSSPSEAVRYFVESRDSDMIAFINKKHSFFGSLLSRPMVKEIGLYSKVPIMALHDFRN</sequence>
<dbReference type="InterPro" id="IPR006016">
    <property type="entry name" value="UspA"/>
</dbReference>
<dbReference type="Gene3D" id="3.40.50.620">
    <property type="entry name" value="HUPs"/>
    <property type="match status" value="2"/>
</dbReference>
<dbReference type="PANTHER" id="PTHR46268">
    <property type="entry name" value="STRESS RESPONSE PROTEIN NHAX"/>
    <property type="match status" value="1"/>
</dbReference>
<feature type="domain" description="UspA" evidence="2">
    <location>
        <begin position="3"/>
        <end position="148"/>
    </location>
</feature>
<dbReference type="Proteomes" id="UP001596043">
    <property type="component" value="Unassembled WGS sequence"/>
</dbReference>
<dbReference type="CDD" id="cd00293">
    <property type="entry name" value="USP-like"/>
    <property type="match status" value="1"/>
</dbReference>
<organism evidence="3 4">
    <name type="scientific">Dokdonia ponticola</name>
    <dbReference type="NCBI Taxonomy" id="2041041"/>
    <lineage>
        <taxon>Bacteria</taxon>
        <taxon>Pseudomonadati</taxon>
        <taxon>Bacteroidota</taxon>
        <taxon>Flavobacteriia</taxon>
        <taxon>Flavobacteriales</taxon>
        <taxon>Flavobacteriaceae</taxon>
        <taxon>Dokdonia</taxon>
    </lineage>
</organism>
<gene>
    <name evidence="3" type="ORF">ACFO3O_04420</name>
</gene>
<dbReference type="InterPro" id="IPR014729">
    <property type="entry name" value="Rossmann-like_a/b/a_fold"/>
</dbReference>
<evidence type="ECO:0000313" key="4">
    <source>
        <dbReference type="Proteomes" id="UP001596043"/>
    </source>
</evidence>
<dbReference type="EMBL" id="JBHSFV010000002">
    <property type="protein sequence ID" value="MFC4633137.1"/>
    <property type="molecule type" value="Genomic_DNA"/>
</dbReference>
<protein>
    <submittedName>
        <fullName evidence="3">Universal stress protein</fullName>
    </submittedName>
</protein>
<evidence type="ECO:0000313" key="3">
    <source>
        <dbReference type="EMBL" id="MFC4633137.1"/>
    </source>
</evidence>
<accession>A0ABV9HSH5</accession>